<gene>
    <name evidence="4" type="ORF">GCM10007932_30350</name>
</gene>
<comment type="caution">
    <text evidence="4">The sequence shown here is derived from an EMBL/GenBank/DDBJ whole genome shotgun (WGS) entry which is preliminary data.</text>
</comment>
<dbReference type="GO" id="GO:0042956">
    <property type="term" value="P:maltodextrin transmembrane transport"/>
    <property type="evidence" value="ECO:0007669"/>
    <property type="project" value="TreeGrafter"/>
</dbReference>
<evidence type="ECO:0008006" key="6">
    <source>
        <dbReference type="Google" id="ProtNLM"/>
    </source>
</evidence>
<dbReference type="SUPFAM" id="SSF53850">
    <property type="entry name" value="Periplasmic binding protein-like II"/>
    <property type="match status" value="1"/>
</dbReference>
<evidence type="ECO:0000256" key="3">
    <source>
        <dbReference type="ARBA" id="ARBA00022729"/>
    </source>
</evidence>
<dbReference type="Gene3D" id="3.40.190.10">
    <property type="entry name" value="Periplasmic binding protein-like II"/>
    <property type="match status" value="1"/>
</dbReference>
<reference evidence="5" key="1">
    <citation type="journal article" date="2019" name="Int. J. Syst. Evol. Microbiol.">
        <title>The Global Catalogue of Microorganisms (GCM) 10K type strain sequencing project: providing services to taxonomists for standard genome sequencing and annotation.</title>
        <authorList>
            <consortium name="The Broad Institute Genomics Platform"/>
            <consortium name="The Broad Institute Genome Sequencing Center for Infectious Disease"/>
            <person name="Wu L."/>
            <person name="Ma J."/>
        </authorList>
    </citation>
    <scope>NUCLEOTIDE SEQUENCE [LARGE SCALE GENOMIC DNA]</scope>
    <source>
        <strain evidence="5">NBRC 15640</strain>
    </source>
</reference>
<proteinExistence type="inferred from homology"/>
<comment type="similarity">
    <text evidence="1">Belongs to the bacterial solute-binding protein 1 family.</text>
</comment>
<keyword evidence="3" id="KW-0732">Signal</keyword>
<evidence type="ECO:0000313" key="5">
    <source>
        <dbReference type="Proteomes" id="UP001156690"/>
    </source>
</evidence>
<dbReference type="GO" id="GO:1901982">
    <property type="term" value="F:maltose binding"/>
    <property type="evidence" value="ECO:0007669"/>
    <property type="project" value="TreeGrafter"/>
</dbReference>
<dbReference type="GO" id="GO:0015768">
    <property type="term" value="P:maltose transport"/>
    <property type="evidence" value="ECO:0007669"/>
    <property type="project" value="TreeGrafter"/>
</dbReference>
<evidence type="ECO:0000256" key="1">
    <source>
        <dbReference type="ARBA" id="ARBA00008520"/>
    </source>
</evidence>
<evidence type="ECO:0000256" key="2">
    <source>
        <dbReference type="ARBA" id="ARBA00022448"/>
    </source>
</evidence>
<dbReference type="Pfam" id="PF13416">
    <property type="entry name" value="SBP_bac_8"/>
    <property type="match status" value="1"/>
</dbReference>
<dbReference type="PANTHER" id="PTHR30061">
    <property type="entry name" value="MALTOSE-BINDING PERIPLASMIC PROTEIN"/>
    <property type="match status" value="1"/>
</dbReference>
<dbReference type="RefSeq" id="WP_221768550.1">
    <property type="nucleotide sequence ID" value="NZ_AP025144.1"/>
</dbReference>
<dbReference type="Proteomes" id="UP001156690">
    <property type="component" value="Unassembled WGS sequence"/>
</dbReference>
<organism evidence="4 5">
    <name type="scientific">Vibrio penaeicida</name>
    <dbReference type="NCBI Taxonomy" id="104609"/>
    <lineage>
        <taxon>Bacteria</taxon>
        <taxon>Pseudomonadati</taxon>
        <taxon>Pseudomonadota</taxon>
        <taxon>Gammaproteobacteria</taxon>
        <taxon>Vibrionales</taxon>
        <taxon>Vibrionaceae</taxon>
        <taxon>Vibrio</taxon>
    </lineage>
</organism>
<evidence type="ECO:0000313" key="4">
    <source>
        <dbReference type="EMBL" id="GLQ73675.1"/>
    </source>
</evidence>
<dbReference type="EMBL" id="BSNX01000037">
    <property type="protein sequence ID" value="GLQ73675.1"/>
    <property type="molecule type" value="Genomic_DNA"/>
</dbReference>
<dbReference type="AlphaFoldDB" id="A0AAV5NSM9"/>
<dbReference type="GO" id="GO:0055052">
    <property type="term" value="C:ATP-binding cassette (ABC) transporter complex, substrate-binding subunit-containing"/>
    <property type="evidence" value="ECO:0007669"/>
    <property type="project" value="TreeGrafter"/>
</dbReference>
<name>A0AAV5NSM9_9VIBR</name>
<sequence>MSKVTLHGMTWDHCRGYDPMVATANKFAELNPDVEIIWHKRSLQAFADRPLEEMTTEFDLMVIDHPHAGAASETGLLLPLDGNGYDDQLETLAEQSVGQSHPSYFHGHQWALAIDAATPVAAYRPDKLDSVPREWDEVVALAEAGKVVWPLKPIDALMSFYNVLANQGTPFGIDVNGVATEQGIAALNQLLRVSQHLDECCFSMNPIGAYEWLASRDDAAYVPYLYGYSNYGREGFRQHVVRSCDAPVFGDNAVGGTTLGGTGVAISASTQHKDIALKYAFWIASAEVQKDLFFNSGGQPGNLVAWQDEHCNQQSNHFFKDTLTTLENAYLRPRHNGYMQFQDVAGDWVNACLQGQLSPEKTVENIQQEYARSKR</sequence>
<dbReference type="PANTHER" id="PTHR30061:SF50">
    <property type="entry name" value="MALTOSE_MALTODEXTRIN-BINDING PERIPLASMIC PROTEIN"/>
    <property type="match status" value="1"/>
</dbReference>
<accession>A0AAV5NSM9</accession>
<keyword evidence="2" id="KW-0813">Transport</keyword>
<dbReference type="InterPro" id="IPR006059">
    <property type="entry name" value="SBP"/>
</dbReference>
<keyword evidence="5" id="KW-1185">Reference proteome</keyword>
<protein>
    <recommendedName>
        <fullName evidence="6">Extracellular solute-binding protein</fullName>
    </recommendedName>
</protein>